<keyword evidence="2" id="KW-0378">Hydrolase</keyword>
<dbReference type="EMBL" id="SWBR01000005">
    <property type="protein sequence ID" value="TKC05720.1"/>
    <property type="molecule type" value="Genomic_DNA"/>
</dbReference>
<feature type="signal peptide" evidence="1">
    <location>
        <begin position="1"/>
        <end position="21"/>
    </location>
</feature>
<dbReference type="InterPro" id="IPR008969">
    <property type="entry name" value="CarboxyPept-like_regulatory"/>
</dbReference>
<keyword evidence="2" id="KW-0121">Carboxypeptidase</keyword>
<organism evidence="2 3">
    <name type="scientific">Pedobacter polaris</name>
    <dbReference type="NCBI Taxonomy" id="2571273"/>
    <lineage>
        <taxon>Bacteria</taxon>
        <taxon>Pseudomonadati</taxon>
        <taxon>Bacteroidota</taxon>
        <taxon>Sphingobacteriia</taxon>
        <taxon>Sphingobacteriales</taxon>
        <taxon>Sphingobacteriaceae</taxon>
        <taxon>Pedobacter</taxon>
    </lineage>
</organism>
<comment type="caution">
    <text evidence="2">The sequence shown here is derived from an EMBL/GenBank/DDBJ whole genome shotgun (WGS) entry which is preliminary data.</text>
</comment>
<evidence type="ECO:0000256" key="1">
    <source>
        <dbReference type="SAM" id="SignalP"/>
    </source>
</evidence>
<keyword evidence="2" id="KW-0645">Protease</keyword>
<evidence type="ECO:0000313" key="3">
    <source>
        <dbReference type="Proteomes" id="UP000309488"/>
    </source>
</evidence>
<protein>
    <submittedName>
        <fullName evidence="2">Carboxypeptidase-like regulatory domain-containing protein</fullName>
    </submittedName>
</protein>
<dbReference type="OrthoDB" id="1223654at2"/>
<name>A0A4U1CIC0_9SPHI</name>
<keyword evidence="1" id="KW-0732">Signal</keyword>
<dbReference type="AlphaFoldDB" id="A0A4U1CIC0"/>
<dbReference type="RefSeq" id="WP_136843940.1">
    <property type="nucleotide sequence ID" value="NZ_SWBR01000005.1"/>
</dbReference>
<gene>
    <name evidence="2" type="ORF">FA048_18585</name>
</gene>
<dbReference type="Pfam" id="PF13715">
    <property type="entry name" value="CarbopepD_reg_2"/>
    <property type="match status" value="1"/>
</dbReference>
<dbReference type="Gene3D" id="2.60.40.1120">
    <property type="entry name" value="Carboxypeptidase-like, regulatory domain"/>
    <property type="match status" value="1"/>
</dbReference>
<feature type="chain" id="PRO_5020387943" evidence="1">
    <location>
        <begin position="22"/>
        <end position="410"/>
    </location>
</feature>
<keyword evidence="3" id="KW-1185">Reference proteome</keyword>
<dbReference type="GO" id="GO:0004180">
    <property type="term" value="F:carboxypeptidase activity"/>
    <property type="evidence" value="ECO:0007669"/>
    <property type="project" value="UniProtKB-KW"/>
</dbReference>
<accession>A0A4U1CIC0</accession>
<reference evidence="2 3" key="1">
    <citation type="submission" date="2019-04" db="EMBL/GenBank/DDBJ databases">
        <title>Pedobacter sp. RP-3-22 sp. nov., isolated from Arctic soil.</title>
        <authorList>
            <person name="Dahal R.H."/>
            <person name="Kim D.-U."/>
        </authorList>
    </citation>
    <scope>NUCLEOTIDE SEQUENCE [LARGE SCALE GENOMIC DNA]</scope>
    <source>
        <strain evidence="2 3">RP-3-22</strain>
    </source>
</reference>
<proteinExistence type="predicted"/>
<sequence>MANRFTFLFILFFCYCGHTFAQTFSITGTVGDKVGALPGAAIYVSGYKIATVSDNNGHFILSKLAPGNYDILVQMIGYLPYSKNIIISDKSIHIDVILTENATLLKEVVIKPDPNRAYYLALFKDFFIGKTPNSKECKILNTEVLIMDDDKTESILTAKATDFIIIENKALGYKIKYLLKYFEYNYKLKMIFYAGHPSFEEMKGNNAKQKRWLKNREMAYKGSIQHFFKALYNNTVVEEGFIINKMTKIPNNNRPPDSIINANIKRLISGQNGLTNVLTFNGNDSLSYWLKKRKEPVEFNALSRKDVLVDTLVKKVNTNLKMIKYLDELYIGYKNEKETPAFNFSGLKQNRPPELTDYQISIVSLLQPSVSFYANGGVADPRSLLYRGYWSYEKVADMVPMDYMAIIGKK</sequence>
<dbReference type="Proteomes" id="UP000309488">
    <property type="component" value="Unassembled WGS sequence"/>
</dbReference>
<evidence type="ECO:0000313" key="2">
    <source>
        <dbReference type="EMBL" id="TKC05720.1"/>
    </source>
</evidence>
<dbReference type="SUPFAM" id="SSF49464">
    <property type="entry name" value="Carboxypeptidase regulatory domain-like"/>
    <property type="match status" value="1"/>
</dbReference>